<evidence type="ECO:0000256" key="1">
    <source>
        <dbReference type="SAM" id="MobiDB-lite"/>
    </source>
</evidence>
<evidence type="ECO:0000313" key="3">
    <source>
        <dbReference type="Proteomes" id="UP001420932"/>
    </source>
</evidence>
<dbReference type="EMBL" id="JBBNAF010000008">
    <property type="protein sequence ID" value="KAK9121276.1"/>
    <property type="molecule type" value="Genomic_DNA"/>
</dbReference>
<protein>
    <submittedName>
        <fullName evidence="2">Uncharacterized protein</fullName>
    </submittedName>
</protein>
<keyword evidence="3" id="KW-1185">Reference proteome</keyword>
<evidence type="ECO:0000313" key="2">
    <source>
        <dbReference type="EMBL" id="KAK9121276.1"/>
    </source>
</evidence>
<proteinExistence type="predicted"/>
<feature type="compositionally biased region" description="Polar residues" evidence="1">
    <location>
        <begin position="129"/>
        <end position="139"/>
    </location>
</feature>
<comment type="caution">
    <text evidence="2">The sequence shown here is derived from an EMBL/GenBank/DDBJ whole genome shotgun (WGS) entry which is preliminary data.</text>
</comment>
<dbReference type="AlphaFoldDB" id="A0AAP0IVF8"/>
<accession>A0AAP0IVF8</accession>
<dbReference type="Proteomes" id="UP001420932">
    <property type="component" value="Unassembled WGS sequence"/>
</dbReference>
<gene>
    <name evidence="2" type="ORF">Syun_018893</name>
</gene>
<sequence>MTKRAVSTLCYQDAQAEASYCTGKRTSWSGLGMVSSGGSNGSGVGEQWWIEYGVQRCAAAEQLRSQRSNGFRVDADDADGAKARRSAGLGRAARVRRGFKMAMQRSVPHQAAMRVTNRKRCRRTVATPRVTSSSGGTDL</sequence>
<reference evidence="2 3" key="1">
    <citation type="submission" date="2024-01" db="EMBL/GenBank/DDBJ databases">
        <title>Genome assemblies of Stephania.</title>
        <authorList>
            <person name="Yang L."/>
        </authorList>
    </citation>
    <scope>NUCLEOTIDE SEQUENCE [LARGE SCALE GENOMIC DNA]</scope>
    <source>
        <strain evidence="2">YNDBR</strain>
        <tissue evidence="2">Leaf</tissue>
    </source>
</reference>
<name>A0AAP0IVF8_9MAGN</name>
<feature type="region of interest" description="Disordered" evidence="1">
    <location>
        <begin position="105"/>
        <end position="139"/>
    </location>
</feature>
<organism evidence="2 3">
    <name type="scientific">Stephania yunnanensis</name>
    <dbReference type="NCBI Taxonomy" id="152371"/>
    <lineage>
        <taxon>Eukaryota</taxon>
        <taxon>Viridiplantae</taxon>
        <taxon>Streptophyta</taxon>
        <taxon>Embryophyta</taxon>
        <taxon>Tracheophyta</taxon>
        <taxon>Spermatophyta</taxon>
        <taxon>Magnoliopsida</taxon>
        <taxon>Ranunculales</taxon>
        <taxon>Menispermaceae</taxon>
        <taxon>Menispermoideae</taxon>
        <taxon>Cissampelideae</taxon>
        <taxon>Stephania</taxon>
    </lineage>
</organism>